<evidence type="ECO:0000313" key="2">
    <source>
        <dbReference type="Proteomes" id="UP000301751"/>
    </source>
</evidence>
<keyword evidence="2" id="KW-1185">Reference proteome</keyword>
<sequence length="154" mass="15274">MATDAAVLVGIDPAVDLRAGAAHQVDQVAAAAGQQQVDLLAAAHVEAAEAVEGVGTAHRAGLHRGQVAAGLHRGGGAAVGHHAQHLGHGGRQAHQQQQAGGIGAGAAQQHGTVLAVQVSTGGSGHGRSRFDNTRICGPRELWSAGRGAAIGQRC</sequence>
<comment type="caution">
    <text evidence="1">The sequence shown here is derived from an EMBL/GenBank/DDBJ whole genome shotgun (WGS) entry which is preliminary data.</text>
</comment>
<name>A0A480AWT5_9BURK</name>
<evidence type="ECO:0000313" key="1">
    <source>
        <dbReference type="EMBL" id="GCL65356.1"/>
    </source>
</evidence>
<dbReference type="EMBL" id="BJCL01000015">
    <property type="protein sequence ID" value="GCL65356.1"/>
    <property type="molecule type" value="Genomic_DNA"/>
</dbReference>
<accession>A0A480AWT5</accession>
<protein>
    <submittedName>
        <fullName evidence="1">Uncharacterized protein</fullName>
    </submittedName>
</protein>
<dbReference type="AlphaFoldDB" id="A0A480AWT5"/>
<gene>
    <name evidence="1" type="ORF">AQPW35_44370</name>
</gene>
<reference evidence="2" key="1">
    <citation type="submission" date="2019-03" db="EMBL/GenBank/DDBJ databases">
        <title>Aquabacterium pictum sp.nov., the first bacteriochlorophyll a-containing freshwater bacterium in the genus Aquabacterium of the class Betaproteobacteria.</title>
        <authorList>
            <person name="Hirose S."/>
            <person name="Tank M."/>
            <person name="Hara E."/>
            <person name="Tamaki H."/>
            <person name="Takaichi S."/>
            <person name="Haruta S."/>
            <person name="Hanada S."/>
        </authorList>
    </citation>
    <scope>NUCLEOTIDE SEQUENCE [LARGE SCALE GENOMIC DNA]</scope>
    <source>
        <strain evidence="2">W35</strain>
    </source>
</reference>
<organism evidence="1 2">
    <name type="scientific">Pseudaquabacterium pictum</name>
    <dbReference type="NCBI Taxonomy" id="2315236"/>
    <lineage>
        <taxon>Bacteria</taxon>
        <taxon>Pseudomonadati</taxon>
        <taxon>Pseudomonadota</taxon>
        <taxon>Betaproteobacteria</taxon>
        <taxon>Burkholderiales</taxon>
        <taxon>Sphaerotilaceae</taxon>
        <taxon>Pseudaquabacterium</taxon>
    </lineage>
</organism>
<proteinExistence type="predicted"/>
<dbReference type="Proteomes" id="UP000301751">
    <property type="component" value="Unassembled WGS sequence"/>
</dbReference>